<evidence type="ECO:0000313" key="2">
    <source>
        <dbReference type="EMBL" id="KAJ4475025.1"/>
    </source>
</evidence>
<feature type="compositionally biased region" description="Polar residues" evidence="1">
    <location>
        <begin position="239"/>
        <end position="250"/>
    </location>
</feature>
<protein>
    <submittedName>
        <fullName evidence="2">Uncharacterized protein</fullName>
    </submittedName>
</protein>
<reference evidence="2" key="1">
    <citation type="submission" date="2022-08" db="EMBL/GenBank/DDBJ databases">
        <title>A Global Phylogenomic Analysis of the Shiitake Genus Lentinula.</title>
        <authorList>
            <consortium name="DOE Joint Genome Institute"/>
            <person name="Sierra-Patev S."/>
            <person name="Min B."/>
            <person name="Naranjo-Ortiz M."/>
            <person name="Looney B."/>
            <person name="Konkel Z."/>
            <person name="Slot J.C."/>
            <person name="Sakamoto Y."/>
            <person name="Steenwyk J.L."/>
            <person name="Rokas A."/>
            <person name="Carro J."/>
            <person name="Camarero S."/>
            <person name="Ferreira P."/>
            <person name="Molpeceres G."/>
            <person name="Ruiz-Duenas F.J."/>
            <person name="Serrano A."/>
            <person name="Henrissat B."/>
            <person name="Drula E."/>
            <person name="Hughes K.W."/>
            <person name="Mata J.L."/>
            <person name="Ishikawa N.K."/>
            <person name="Vargas-Isla R."/>
            <person name="Ushijima S."/>
            <person name="Smith C.A."/>
            <person name="Ahrendt S."/>
            <person name="Andreopoulos W."/>
            <person name="He G."/>
            <person name="Labutti K."/>
            <person name="Lipzen A."/>
            <person name="Ng V."/>
            <person name="Riley R."/>
            <person name="Sandor L."/>
            <person name="Barry K."/>
            <person name="Martinez A.T."/>
            <person name="Xiao Y."/>
            <person name="Gibbons J.G."/>
            <person name="Terashima K."/>
            <person name="Grigoriev I.V."/>
            <person name="Hibbett D.S."/>
        </authorList>
    </citation>
    <scope>NUCLEOTIDE SEQUENCE</scope>
    <source>
        <strain evidence="2">JLM2183</strain>
    </source>
</reference>
<dbReference type="AlphaFoldDB" id="A0A9W9DKH6"/>
<dbReference type="Proteomes" id="UP001150266">
    <property type="component" value="Unassembled WGS sequence"/>
</dbReference>
<feature type="region of interest" description="Disordered" evidence="1">
    <location>
        <begin position="228"/>
        <end position="263"/>
    </location>
</feature>
<accession>A0A9W9DKH6</accession>
<organism evidence="2 3">
    <name type="scientific">Lentinula aciculospora</name>
    <dbReference type="NCBI Taxonomy" id="153920"/>
    <lineage>
        <taxon>Eukaryota</taxon>
        <taxon>Fungi</taxon>
        <taxon>Dikarya</taxon>
        <taxon>Basidiomycota</taxon>
        <taxon>Agaricomycotina</taxon>
        <taxon>Agaricomycetes</taxon>
        <taxon>Agaricomycetidae</taxon>
        <taxon>Agaricales</taxon>
        <taxon>Marasmiineae</taxon>
        <taxon>Omphalotaceae</taxon>
        <taxon>Lentinula</taxon>
    </lineage>
</organism>
<gene>
    <name evidence="2" type="ORF">J3R30DRAFT_636843</name>
</gene>
<dbReference type="EMBL" id="JAOTPV010000015">
    <property type="protein sequence ID" value="KAJ4475025.1"/>
    <property type="molecule type" value="Genomic_DNA"/>
</dbReference>
<feature type="compositionally biased region" description="Polar residues" evidence="1">
    <location>
        <begin position="7"/>
        <end position="24"/>
    </location>
</feature>
<evidence type="ECO:0000256" key="1">
    <source>
        <dbReference type="SAM" id="MobiDB-lite"/>
    </source>
</evidence>
<feature type="compositionally biased region" description="Acidic residues" evidence="1">
    <location>
        <begin position="156"/>
        <end position="168"/>
    </location>
</feature>
<feature type="compositionally biased region" description="Polar residues" evidence="1">
    <location>
        <begin position="126"/>
        <end position="147"/>
    </location>
</feature>
<evidence type="ECO:0000313" key="3">
    <source>
        <dbReference type="Proteomes" id="UP001150266"/>
    </source>
</evidence>
<comment type="caution">
    <text evidence="2">The sequence shown here is derived from an EMBL/GenBank/DDBJ whole genome shotgun (WGS) entry which is preliminary data.</text>
</comment>
<feature type="region of interest" description="Disordered" evidence="1">
    <location>
        <begin position="71"/>
        <end position="206"/>
    </location>
</feature>
<feature type="region of interest" description="Disordered" evidence="1">
    <location>
        <begin position="1"/>
        <end position="56"/>
    </location>
</feature>
<proteinExistence type="predicted"/>
<dbReference type="OrthoDB" id="2973190at2759"/>
<feature type="compositionally biased region" description="Polar residues" evidence="1">
    <location>
        <begin position="175"/>
        <end position="184"/>
    </location>
</feature>
<sequence>MDYATIARSTSPAEHTTPYSSPPRSLTPLLYVGPDPPNASTESYSPEDAYEETMARSKREIEEWEIMFRNMSRAPTPLKSPPPPDWSGGWRSYGYGYAGSSSSDSGTNRTGYLTPKSRSRSPSRRVVTTGTDSEFFITGSSVSNSDSCDVAQMDEGGTDADDYDESDSVVDSRTPKYSNDQSMNRLRDEGDSQDEEMQGAVDESIENELSPVNLEILDSKLTKLASRTAVGTRRRKVSPSVQISPRVTRSATKRRKDFELVGQ</sequence>
<keyword evidence="3" id="KW-1185">Reference proteome</keyword>
<name>A0A9W9DKH6_9AGAR</name>
<feature type="compositionally biased region" description="Low complexity" evidence="1">
    <location>
        <begin position="87"/>
        <end position="106"/>
    </location>
</feature>